<dbReference type="SUPFAM" id="SSF48452">
    <property type="entry name" value="TPR-like"/>
    <property type="match status" value="1"/>
</dbReference>
<feature type="region of interest" description="Disordered" evidence="2">
    <location>
        <begin position="150"/>
        <end position="179"/>
    </location>
</feature>
<evidence type="ECO:0000313" key="6">
    <source>
        <dbReference type="Proteomes" id="UP000239025"/>
    </source>
</evidence>
<dbReference type="NCBIfam" id="TIGR03504">
    <property type="entry name" value="FimV_Cterm"/>
    <property type="match status" value="1"/>
</dbReference>
<dbReference type="InterPro" id="IPR020011">
    <property type="entry name" value="FimV_C"/>
</dbReference>
<feature type="coiled-coil region" evidence="1">
    <location>
        <begin position="272"/>
        <end position="306"/>
    </location>
</feature>
<dbReference type="EMBL" id="LT963395">
    <property type="protein sequence ID" value="SOS21895.1"/>
    <property type="molecule type" value="Genomic_DNA"/>
</dbReference>
<evidence type="ECO:0000313" key="5">
    <source>
        <dbReference type="EMBL" id="SOS21895.1"/>
    </source>
</evidence>
<feature type="domain" description="LysM" evidence="4">
    <location>
        <begin position="182"/>
        <end position="239"/>
    </location>
</feature>
<feature type="compositionally biased region" description="Polar residues" evidence="2">
    <location>
        <begin position="155"/>
        <end position="168"/>
    </location>
</feature>
<feature type="region of interest" description="Disordered" evidence="2">
    <location>
        <begin position="422"/>
        <end position="443"/>
    </location>
</feature>
<dbReference type="PROSITE" id="PS51782">
    <property type="entry name" value="LYSM"/>
    <property type="match status" value="1"/>
</dbReference>
<proteinExistence type="predicted"/>
<name>A0A193SSX5_9PSED</name>
<keyword evidence="1" id="KW-0175">Coiled coil</keyword>
<evidence type="ECO:0000256" key="3">
    <source>
        <dbReference type="SAM" id="Phobius"/>
    </source>
</evidence>
<protein>
    <submittedName>
        <fullName evidence="5">Peptidoglycan-binding LysM</fullName>
    </submittedName>
</protein>
<dbReference type="Pfam" id="PF25800">
    <property type="entry name" value="FimV_N"/>
    <property type="match status" value="1"/>
</dbReference>
<feature type="region of interest" description="Disordered" evidence="2">
    <location>
        <begin position="549"/>
        <end position="569"/>
    </location>
</feature>
<evidence type="ECO:0000256" key="1">
    <source>
        <dbReference type="SAM" id="Coils"/>
    </source>
</evidence>
<gene>
    <name evidence="5" type="ORF">PL963_03808</name>
</gene>
<dbReference type="InterPro" id="IPR018392">
    <property type="entry name" value="LysM"/>
</dbReference>
<dbReference type="InterPro" id="IPR057840">
    <property type="entry name" value="FimV_N"/>
</dbReference>
<dbReference type="Gene3D" id="3.10.350.10">
    <property type="entry name" value="LysM domain"/>
    <property type="match status" value="1"/>
</dbReference>
<keyword evidence="3" id="KW-0472">Membrane</keyword>
<accession>A0A193SSX5</accession>
<evidence type="ECO:0000259" key="4">
    <source>
        <dbReference type="PROSITE" id="PS51782"/>
    </source>
</evidence>
<dbReference type="InterPro" id="IPR036779">
    <property type="entry name" value="LysM_dom_sf"/>
</dbReference>
<feature type="region of interest" description="Disordered" evidence="2">
    <location>
        <begin position="319"/>
        <end position="351"/>
    </location>
</feature>
<feature type="transmembrane region" description="Helical" evidence="3">
    <location>
        <begin position="357"/>
        <end position="378"/>
    </location>
</feature>
<dbReference type="RefSeq" id="WP_065350354.1">
    <property type="nucleotide sequence ID" value="NZ_LT222319.1"/>
</dbReference>
<dbReference type="Gene3D" id="1.20.58.2200">
    <property type="match status" value="1"/>
</dbReference>
<keyword evidence="3" id="KW-1133">Transmembrane helix</keyword>
<dbReference type="CDD" id="cd00118">
    <property type="entry name" value="LysM"/>
    <property type="match status" value="1"/>
</dbReference>
<reference evidence="6" key="1">
    <citation type="submission" date="2017-11" db="EMBL/GenBank/DDBJ databases">
        <authorList>
            <person name="Blom J."/>
        </authorList>
    </citation>
    <scope>NUCLEOTIDE SEQUENCE [LARGE SCALE GENOMIC DNA]</scope>
</reference>
<keyword evidence="6" id="KW-1185">Reference proteome</keyword>
<evidence type="ECO:0000256" key="2">
    <source>
        <dbReference type="SAM" id="MobiDB-lite"/>
    </source>
</evidence>
<organism evidence="5 6">
    <name type="scientific">Pseudomonas cerasi</name>
    <dbReference type="NCBI Taxonomy" id="1583341"/>
    <lineage>
        <taxon>Bacteria</taxon>
        <taxon>Pseudomonadati</taxon>
        <taxon>Pseudomonadota</taxon>
        <taxon>Gammaproteobacteria</taxon>
        <taxon>Pseudomonadales</taxon>
        <taxon>Pseudomonadaceae</taxon>
        <taxon>Pseudomonas</taxon>
    </lineage>
</organism>
<dbReference type="Proteomes" id="UP000239025">
    <property type="component" value="Chromosome 1"/>
</dbReference>
<sequence length="738" mass="77488">MLKSSLAAVEGAGRRARMALGKGVLAVSLLTCSTLASALGLGEITLHSALNQPLNAEIQLLETGGLSNEDVIARLASPEAFAKAGIERVFFLNDLRFTPVLRGDRGVIRVVSSKPVTEPYLSFLVQLARPNGDLLHEYTVLLDPATSAQGLAATRSRNQQRSATSASESRMPVAPPAAVQGKHYTVASGDTLNGIASRLQGPGNKVSASQLADGIRSLNPQVFAAGAGSALKVGQDLLLPDAAVLPTAAAPAASAAAPSPKPAELQRTAEQLSAAAIENQQLAQSLEALKAQTQELQEQMSGKDKQIIALRSDLAAAQSAATPSASAPATATPAPATPAAAPATPAQPVAASGDDSFLSLPILLAAVLIVLLLVAFAYSKRRQQRKDSAAPAVTPDDPLIKPAQAAMLPVFEVPAVAPQPVVQTPSPAPAKPSPAQRSPGSAPDALDGVSIYIAYGRFTEAMGILRSALETQPERDDIRIRLLELLAEQGDGSGFVREEQAALEHGVDPQTIQDIRDRFPQLKAAEVAPVAAVVPAVTVAASTLSFDKSEPEPALYLQPEPEPKPAAQLDESAAAALNPQHTDEFQLNLDDLSMDADWDLVDPFDSPPPRAKPAAAPAPAEVDPGFSSDLTQLPEVFELSDEQFLSDFSEPEIVEPVEVIAPSAADGLSDDFLDSFMNDDADFDLLDLEEPPLSQINQAQVLIEDGDLESAREILQQVIDESDEEHQRMARELLASIT</sequence>
<dbReference type="AlphaFoldDB" id="A0A193SSX5"/>
<dbReference type="InterPro" id="IPR011990">
    <property type="entry name" value="TPR-like_helical_dom_sf"/>
</dbReference>
<dbReference type="InterPro" id="IPR038440">
    <property type="entry name" value="FimV_C_sf"/>
</dbReference>
<keyword evidence="3" id="KW-0812">Transmembrane</keyword>
<feature type="region of interest" description="Disordered" evidence="2">
    <location>
        <begin position="602"/>
        <end position="621"/>
    </location>
</feature>